<organism evidence="4 5">
    <name type="scientific">Thermobrachium celere DSM 8682</name>
    <dbReference type="NCBI Taxonomy" id="941824"/>
    <lineage>
        <taxon>Bacteria</taxon>
        <taxon>Bacillati</taxon>
        <taxon>Bacillota</taxon>
        <taxon>Clostridia</taxon>
        <taxon>Eubacteriales</taxon>
        <taxon>Clostridiaceae</taxon>
        <taxon>Thermobrachium</taxon>
    </lineage>
</organism>
<evidence type="ECO:0000313" key="5">
    <source>
        <dbReference type="Proteomes" id="UP000014923"/>
    </source>
</evidence>
<comment type="function">
    <text evidence="3">Probably deamidates glutamine residues to glutamate on methyl-accepting chemotaxis receptors (MCPs), playing an important role in chemotaxis.</text>
</comment>
<evidence type="ECO:0000256" key="1">
    <source>
        <dbReference type="ARBA" id="ARBA00022500"/>
    </source>
</evidence>
<dbReference type="InterPro" id="IPR011324">
    <property type="entry name" value="Cytotoxic_necrot_fac-like_cat"/>
</dbReference>
<comment type="similarity">
    <text evidence="3">Belongs to the CheD family.</text>
</comment>
<keyword evidence="5" id="KW-1185">Reference proteome</keyword>
<dbReference type="HOGENOM" id="CLU_087854_2_0_9"/>
<evidence type="ECO:0000256" key="3">
    <source>
        <dbReference type="HAMAP-Rule" id="MF_01440"/>
    </source>
</evidence>
<evidence type="ECO:0000256" key="2">
    <source>
        <dbReference type="ARBA" id="ARBA00022801"/>
    </source>
</evidence>
<comment type="caution">
    <text evidence="4">The sequence shown here is derived from an EMBL/GenBank/DDBJ whole genome shotgun (WGS) entry which is preliminary data.</text>
</comment>
<protein>
    <recommendedName>
        <fullName evidence="3">Probable chemoreceptor glutamine deamidase CheD</fullName>
        <ecNumber evidence="3">3.5.1.44</ecNumber>
    </recommendedName>
</protein>
<sequence length="160" mass="16893">MQEIKVGIGDLNVTKAPNKLITLGLGSCIGIALLDTKNKIAGLSHIMLPDSKSFSNVSNPLKYADTAIPILLQKLLDLGASKLNIRAKIAGGASMFSFADKSNFMDVGARNAEAVRKVLKELNIPITAEDIGGNKGRTMIVDSNTGIVTLKITGVGIKEM</sequence>
<dbReference type="InterPro" id="IPR038592">
    <property type="entry name" value="CheD-like_sf"/>
</dbReference>
<gene>
    <name evidence="3" type="primary">cheD</name>
    <name evidence="4" type="ORF">TCEL_01959</name>
</gene>
<dbReference type="RefSeq" id="WP_018661759.1">
    <property type="nucleotide sequence ID" value="NZ_HF952018.1"/>
</dbReference>
<dbReference type="PANTHER" id="PTHR35147">
    <property type="entry name" value="CHEMORECEPTOR GLUTAMINE DEAMIDASE CHED-RELATED"/>
    <property type="match status" value="1"/>
</dbReference>
<dbReference type="AlphaFoldDB" id="R7RS37"/>
<keyword evidence="1 3" id="KW-0145">Chemotaxis</keyword>
<dbReference type="eggNOG" id="COG1871">
    <property type="taxonomic scope" value="Bacteria"/>
</dbReference>
<proteinExistence type="inferred from homology"/>
<dbReference type="GO" id="GO:0050568">
    <property type="term" value="F:protein-glutamine glutaminase activity"/>
    <property type="evidence" value="ECO:0007669"/>
    <property type="project" value="UniProtKB-UniRule"/>
</dbReference>
<dbReference type="EC" id="3.5.1.44" evidence="3"/>
<dbReference type="InterPro" id="IPR005659">
    <property type="entry name" value="Chemorcpt_Glu_NH3ase_CheD"/>
</dbReference>
<dbReference type="Pfam" id="PF03975">
    <property type="entry name" value="CheD"/>
    <property type="match status" value="1"/>
</dbReference>
<accession>R7RS37</accession>
<keyword evidence="2 3" id="KW-0378">Hydrolase</keyword>
<evidence type="ECO:0000313" key="4">
    <source>
        <dbReference type="EMBL" id="CDF58045.1"/>
    </source>
</evidence>
<dbReference type="CDD" id="cd16352">
    <property type="entry name" value="CheD"/>
    <property type="match status" value="1"/>
</dbReference>
<dbReference type="GO" id="GO:0006935">
    <property type="term" value="P:chemotaxis"/>
    <property type="evidence" value="ECO:0007669"/>
    <property type="project" value="UniProtKB-UniRule"/>
</dbReference>
<name>R7RS37_9CLOT</name>
<dbReference type="PANTHER" id="PTHR35147:SF1">
    <property type="entry name" value="CHEMORECEPTOR GLUTAMINE DEAMIDASE CHED-RELATED"/>
    <property type="match status" value="1"/>
</dbReference>
<comment type="catalytic activity">
    <reaction evidence="3">
        <text>L-glutaminyl-[protein] + H2O = L-glutamyl-[protein] + NH4(+)</text>
        <dbReference type="Rhea" id="RHEA:16441"/>
        <dbReference type="Rhea" id="RHEA-COMP:10207"/>
        <dbReference type="Rhea" id="RHEA-COMP:10208"/>
        <dbReference type="ChEBI" id="CHEBI:15377"/>
        <dbReference type="ChEBI" id="CHEBI:28938"/>
        <dbReference type="ChEBI" id="CHEBI:29973"/>
        <dbReference type="ChEBI" id="CHEBI:30011"/>
        <dbReference type="EC" id="3.5.1.44"/>
    </reaction>
</comment>
<dbReference type="Gene3D" id="3.30.1330.200">
    <property type="match status" value="1"/>
</dbReference>
<reference evidence="4" key="1">
    <citation type="submission" date="2013-03" db="EMBL/GenBank/DDBJ databases">
        <title>Draft genome sequence of the hydrogen-ethanol-producing anaerobic alkalithermophilic Caloramator celere.</title>
        <authorList>
            <person name="Ciranna A."/>
            <person name="Larjo A."/>
            <person name="Kivisto A."/>
            <person name="Santala V."/>
            <person name="Roos C."/>
            <person name="Karp M."/>
        </authorList>
    </citation>
    <scope>NUCLEOTIDE SEQUENCE [LARGE SCALE GENOMIC DNA]</scope>
    <source>
        <strain evidence="4">DSM 8682</strain>
    </source>
</reference>
<dbReference type="SUPFAM" id="SSF64438">
    <property type="entry name" value="CNF1/YfiH-like putative cysteine hydrolases"/>
    <property type="match status" value="1"/>
</dbReference>
<dbReference type="HAMAP" id="MF_01440">
    <property type="entry name" value="CheD"/>
    <property type="match status" value="1"/>
</dbReference>
<dbReference type="Proteomes" id="UP000014923">
    <property type="component" value="Unassembled WGS sequence"/>
</dbReference>
<dbReference type="EMBL" id="CAVN010000093">
    <property type="protein sequence ID" value="CDF58045.1"/>
    <property type="molecule type" value="Genomic_DNA"/>
</dbReference>